<reference evidence="2 3" key="1">
    <citation type="submission" date="2022-10" db="EMBL/GenBank/DDBJ databases">
        <title>Defluviimonas sp. nov., isolated from ocean surface water.</title>
        <authorList>
            <person name="He W."/>
            <person name="Wang L."/>
            <person name="Zhang D.-F."/>
        </authorList>
    </citation>
    <scope>NUCLEOTIDE SEQUENCE [LARGE SCALE GENOMIC DNA]</scope>
    <source>
        <strain evidence="2 3">WL0075</strain>
    </source>
</reference>
<dbReference type="InterPro" id="IPR049625">
    <property type="entry name" value="Glyco_transf_61_cat"/>
</dbReference>
<evidence type="ECO:0000313" key="3">
    <source>
        <dbReference type="Proteomes" id="UP001652503"/>
    </source>
</evidence>
<keyword evidence="3" id="KW-1185">Reference proteome</keyword>
<dbReference type="EMBL" id="JAOWLA010000010">
    <property type="protein sequence ID" value="MCV2865343.1"/>
    <property type="molecule type" value="Genomic_DNA"/>
</dbReference>
<gene>
    <name evidence="2" type="ORF">OE647_11465</name>
</gene>
<name>A0ABT2Z2G6_9RHOB</name>
<evidence type="ECO:0000313" key="2">
    <source>
        <dbReference type="EMBL" id="MCV2865343.1"/>
    </source>
</evidence>
<feature type="domain" description="Glycosyltransferase 61 catalytic" evidence="1">
    <location>
        <begin position="134"/>
        <end position="291"/>
    </location>
</feature>
<proteinExistence type="predicted"/>
<protein>
    <submittedName>
        <fullName evidence="2">Glycosyltransferase family 61 protein</fullName>
    </submittedName>
</protein>
<organism evidence="2 3">
    <name type="scientific">Albidovulum sediminicola</name>
    <dbReference type="NCBI Taxonomy" id="2984331"/>
    <lineage>
        <taxon>Bacteria</taxon>
        <taxon>Pseudomonadati</taxon>
        <taxon>Pseudomonadota</taxon>
        <taxon>Alphaproteobacteria</taxon>
        <taxon>Rhodobacterales</taxon>
        <taxon>Paracoccaceae</taxon>
        <taxon>Albidovulum</taxon>
    </lineage>
</organism>
<dbReference type="RefSeq" id="WP_263721865.1">
    <property type="nucleotide sequence ID" value="NZ_JAOWLA010000010.1"/>
</dbReference>
<accession>A0ABT2Z2G6</accession>
<evidence type="ECO:0000259" key="1">
    <source>
        <dbReference type="Pfam" id="PF04577"/>
    </source>
</evidence>
<dbReference type="Proteomes" id="UP001652503">
    <property type="component" value="Unassembled WGS sequence"/>
</dbReference>
<dbReference type="Pfam" id="PF04577">
    <property type="entry name" value="Glyco_transf_61"/>
    <property type="match status" value="1"/>
</dbReference>
<comment type="caution">
    <text evidence="2">The sequence shown here is derived from an EMBL/GenBank/DDBJ whole genome shotgun (WGS) entry which is preliminary data.</text>
</comment>
<sequence length="346" mass="37969">MLQFSPLTNRLRRLLHLPDAEFFETAAERWEISPACEIDFPAAVMIPGQLERIRRTEFGTLGVVRAMFLGDLNPHIGPTMAYRFRGVDYVDGVIYSGGAELHLRARERRAPAYRQPSVSISGSMYETWLGNRWFGNWLTDDCETYALAAAAGQPLTSAGPGTGHVERYETLQGMAPARIGNAHFDELVLFDNRFNNEGRIARAAARRARLVRGVNAEPGPGIFLLRGETGDRRVLSNEAELAEHLVRRHGFRVMLPAEQTADALIAACARAPVVVGVEGSHLTHALVSMAKGGALLTIQPPERVTAALKLVCDRMGLRFGVLVAEGGADTFRVSLEDVERTLDLLA</sequence>